<keyword evidence="2" id="KW-1185">Reference proteome</keyword>
<organism evidence="1 2">
    <name type="scientific">Pseudaestuariivita atlantica</name>
    <dbReference type="NCBI Taxonomy" id="1317121"/>
    <lineage>
        <taxon>Bacteria</taxon>
        <taxon>Pseudomonadati</taxon>
        <taxon>Pseudomonadota</taxon>
        <taxon>Alphaproteobacteria</taxon>
        <taxon>Rhodobacterales</taxon>
        <taxon>Paracoccaceae</taxon>
        <taxon>Pseudaestuariivita</taxon>
    </lineage>
</organism>
<evidence type="ECO:0000313" key="1">
    <source>
        <dbReference type="EMBL" id="KNG93370.1"/>
    </source>
</evidence>
<dbReference type="EMBL" id="AQQZ01000005">
    <property type="protein sequence ID" value="KNG93370.1"/>
    <property type="molecule type" value="Genomic_DNA"/>
</dbReference>
<dbReference type="STRING" id="1317121.ATO11_13105"/>
<proteinExistence type="predicted"/>
<dbReference type="AlphaFoldDB" id="A0A0L1JNM2"/>
<evidence type="ECO:0000313" key="2">
    <source>
        <dbReference type="Proteomes" id="UP000036938"/>
    </source>
</evidence>
<gene>
    <name evidence="1" type="ORF">ATO11_13105</name>
</gene>
<dbReference type="RefSeq" id="WP_050531337.1">
    <property type="nucleotide sequence ID" value="NZ_AQQZ01000005.1"/>
</dbReference>
<accession>A0A0L1JNM2</accession>
<dbReference type="OrthoDB" id="6174477at2"/>
<dbReference type="Proteomes" id="UP000036938">
    <property type="component" value="Unassembled WGS sequence"/>
</dbReference>
<reference evidence="1 2" key="1">
    <citation type="journal article" date="2015" name="Int. J. Syst. Evol. Microbiol.">
        <title>Aestuariivita atlantica sp. nov., isolated from deep sea sediment of the Atlantic Ocean.</title>
        <authorList>
            <person name="Li G."/>
            <person name="Lai Q."/>
            <person name="Du Y."/>
            <person name="Liu X."/>
            <person name="Sun F."/>
            <person name="Shao Z."/>
        </authorList>
    </citation>
    <scope>NUCLEOTIDE SEQUENCE [LARGE SCALE GENOMIC DNA]</scope>
    <source>
        <strain evidence="1 2">22II-S11-z3</strain>
    </source>
</reference>
<sequence>MGPSFQILGTSHAGSWKDFVEGDDWPGEDYARFSFFSLSGKYFGDLTYDIETGRFGTFEEDPPAIVVEKLLENNESLNVPVDPDVPVVFLGVHDGREKALECLLFHRLHGGKEPGDDVALISEPFFRTVARDIVFATLSDHVKNFRDGQNTIVIPKPRRLTRHFHSKPKFAGLLDADEALAEANAIIDEIIKEWARGEGVELIMQPKETIDPNGMTKEEYRKEPTHKLNAAGELFEDTAHMNVEFAKLMIEELLAHTGSRGKDA</sequence>
<comment type="caution">
    <text evidence="1">The sequence shown here is derived from an EMBL/GenBank/DDBJ whole genome shotgun (WGS) entry which is preliminary data.</text>
</comment>
<protein>
    <submittedName>
        <fullName evidence="1">Uncharacterized protein</fullName>
    </submittedName>
</protein>
<name>A0A0L1JNM2_9RHOB</name>